<evidence type="ECO:0000313" key="3">
    <source>
        <dbReference type="Proteomes" id="UP001525379"/>
    </source>
</evidence>
<evidence type="ECO:0008006" key="4">
    <source>
        <dbReference type="Google" id="ProtNLM"/>
    </source>
</evidence>
<evidence type="ECO:0000313" key="2">
    <source>
        <dbReference type="EMBL" id="MCT2042594.1"/>
    </source>
</evidence>
<dbReference type="Proteomes" id="UP001525379">
    <property type="component" value="Unassembled WGS sequence"/>
</dbReference>
<dbReference type="EMBL" id="JALXSQ010000012">
    <property type="protein sequence ID" value="MCT2042594.1"/>
    <property type="molecule type" value="Genomic_DNA"/>
</dbReference>
<keyword evidence="1" id="KW-0812">Transmembrane</keyword>
<name>A0ABT2HWA9_9MICO</name>
<organism evidence="2 3">
    <name type="scientific">Pseudoclavibacter albus</name>
    <dbReference type="NCBI Taxonomy" id="272241"/>
    <lineage>
        <taxon>Bacteria</taxon>
        <taxon>Bacillati</taxon>
        <taxon>Actinomycetota</taxon>
        <taxon>Actinomycetes</taxon>
        <taxon>Micrococcales</taxon>
        <taxon>Microbacteriaceae</taxon>
        <taxon>Pseudoclavibacter</taxon>
    </lineage>
</organism>
<accession>A0ABT2HWA9</accession>
<gene>
    <name evidence="2" type="ORF">M3D15_04495</name>
</gene>
<proteinExistence type="predicted"/>
<protein>
    <recommendedName>
        <fullName evidence="4">PH domain-containing protein</fullName>
    </recommendedName>
</protein>
<comment type="caution">
    <text evidence="2">The sequence shown here is derived from an EMBL/GenBank/DDBJ whole genome shotgun (WGS) entry which is preliminary data.</text>
</comment>
<keyword evidence="1" id="KW-1133">Transmembrane helix</keyword>
<dbReference type="RefSeq" id="WP_206394536.1">
    <property type="nucleotide sequence ID" value="NZ_JAFDPW010000001.1"/>
</dbReference>
<reference evidence="2 3" key="1">
    <citation type="submission" date="2022-04" db="EMBL/GenBank/DDBJ databases">
        <title>Human microbiome associated bacterial genomes.</title>
        <authorList>
            <person name="Sandstrom S."/>
            <person name="Salamzade R."/>
            <person name="Kalan L.R."/>
        </authorList>
    </citation>
    <scope>NUCLEOTIDE SEQUENCE [LARGE SCALE GENOMIC DNA]</scope>
    <source>
        <strain evidence="3">p3-SID1799</strain>
    </source>
</reference>
<sequence length="141" mass="15223">MVIATIGAVALCAGIGMPIGSGRLTPSWRINLFMLIFGSVTRLVGFVFFALAGWLVVGRRRLVIRDDGVGLLTGSTTAPNTQWWMSWSEVAVVGEAPIGNYQQPIMTLFRHGSERAAECPWPMRNAHVAIALARGLAQRGS</sequence>
<evidence type="ECO:0000256" key="1">
    <source>
        <dbReference type="SAM" id="Phobius"/>
    </source>
</evidence>
<keyword evidence="3" id="KW-1185">Reference proteome</keyword>
<keyword evidence="1" id="KW-0472">Membrane</keyword>
<feature type="transmembrane region" description="Helical" evidence="1">
    <location>
        <begin position="32"/>
        <end position="57"/>
    </location>
</feature>